<evidence type="ECO:0000259" key="17">
    <source>
        <dbReference type="PROSITE" id="PS51975"/>
    </source>
</evidence>
<dbReference type="CDD" id="cd07182">
    <property type="entry name" value="RNase_HII_bacteria_HII_like"/>
    <property type="match status" value="1"/>
</dbReference>
<comment type="catalytic activity">
    <reaction evidence="1 14 15 16">
        <text>Endonucleolytic cleavage to 5'-phosphomonoester.</text>
        <dbReference type="EC" id="3.1.26.4"/>
    </reaction>
</comment>
<evidence type="ECO:0000256" key="3">
    <source>
        <dbReference type="ARBA" id="ARBA00004065"/>
    </source>
</evidence>
<comment type="caution">
    <text evidence="18">The sequence shown here is derived from an EMBL/GenBank/DDBJ whole genome shotgun (WGS) entry which is preliminary data.</text>
</comment>
<evidence type="ECO:0000256" key="13">
    <source>
        <dbReference type="ARBA" id="ARBA00023211"/>
    </source>
</evidence>
<protein>
    <recommendedName>
        <fullName evidence="7 14">Ribonuclease HII</fullName>
        <shortName evidence="14">RNase HII</shortName>
        <ecNumber evidence="6 14">3.1.26.4</ecNumber>
    </recommendedName>
</protein>
<evidence type="ECO:0000256" key="7">
    <source>
        <dbReference type="ARBA" id="ARBA00019179"/>
    </source>
</evidence>
<feature type="binding site" evidence="14 15">
    <location>
        <position position="111"/>
    </location>
    <ligand>
        <name>a divalent metal cation</name>
        <dbReference type="ChEBI" id="CHEBI:60240"/>
    </ligand>
</feature>
<keyword evidence="10 14" id="KW-0479">Metal-binding</keyword>
<dbReference type="NCBIfam" id="NF000594">
    <property type="entry name" value="PRK00015.1-1"/>
    <property type="match status" value="1"/>
</dbReference>
<feature type="domain" description="RNase H type-2" evidence="17">
    <location>
        <begin position="14"/>
        <end position="199"/>
    </location>
</feature>
<evidence type="ECO:0000256" key="4">
    <source>
        <dbReference type="ARBA" id="ARBA00004496"/>
    </source>
</evidence>
<dbReference type="NCBIfam" id="NF000595">
    <property type="entry name" value="PRK00015.1-3"/>
    <property type="match status" value="1"/>
</dbReference>
<dbReference type="HAMAP" id="MF_00052_B">
    <property type="entry name" value="RNase_HII_B"/>
    <property type="match status" value="1"/>
</dbReference>
<dbReference type="PROSITE" id="PS51257">
    <property type="entry name" value="PROKAR_LIPOPROTEIN"/>
    <property type="match status" value="1"/>
</dbReference>
<dbReference type="InterPro" id="IPR012337">
    <property type="entry name" value="RNaseH-like_sf"/>
</dbReference>
<comment type="subcellular location">
    <subcellularLocation>
        <location evidence="4 14">Cytoplasm</location>
    </subcellularLocation>
</comment>
<dbReference type="GO" id="GO:0030145">
    <property type="term" value="F:manganese ion binding"/>
    <property type="evidence" value="ECO:0007669"/>
    <property type="project" value="UniProtKB-UniRule"/>
</dbReference>
<dbReference type="EMBL" id="PEWV01000022">
    <property type="protein sequence ID" value="PIU42044.1"/>
    <property type="molecule type" value="Genomic_DNA"/>
</dbReference>
<evidence type="ECO:0000256" key="16">
    <source>
        <dbReference type="RuleBase" id="RU003515"/>
    </source>
</evidence>
<organism evidence="18 19">
    <name type="scientific">Candidatus Aquitaenariimonas noxiae</name>
    <dbReference type="NCBI Taxonomy" id="1974741"/>
    <lineage>
        <taxon>Bacteria</taxon>
        <taxon>Pseudomonadati</taxon>
        <taxon>Candidatus Omnitrophota</taxon>
        <taxon>Candidatus Aquitaenariimonas</taxon>
    </lineage>
</organism>
<keyword evidence="13 14" id="KW-0464">Manganese</keyword>
<evidence type="ECO:0000256" key="9">
    <source>
        <dbReference type="ARBA" id="ARBA00022722"/>
    </source>
</evidence>
<dbReference type="InterPro" id="IPR001352">
    <property type="entry name" value="RNase_HII/HIII"/>
</dbReference>
<dbReference type="InterPro" id="IPR024567">
    <property type="entry name" value="RNase_HII/HIII_dom"/>
</dbReference>
<dbReference type="Gene3D" id="3.30.420.10">
    <property type="entry name" value="Ribonuclease H-like superfamily/Ribonuclease H"/>
    <property type="match status" value="1"/>
</dbReference>
<evidence type="ECO:0000256" key="11">
    <source>
        <dbReference type="ARBA" id="ARBA00022759"/>
    </source>
</evidence>
<dbReference type="InterPro" id="IPR036397">
    <property type="entry name" value="RNaseH_sf"/>
</dbReference>
<dbReference type="Proteomes" id="UP000230052">
    <property type="component" value="Unassembled WGS sequence"/>
</dbReference>
<gene>
    <name evidence="14" type="primary">rnhB</name>
    <name evidence="18" type="ORF">COS99_02325</name>
</gene>
<evidence type="ECO:0000313" key="18">
    <source>
        <dbReference type="EMBL" id="PIU42044.1"/>
    </source>
</evidence>
<evidence type="ECO:0000256" key="8">
    <source>
        <dbReference type="ARBA" id="ARBA00022490"/>
    </source>
</evidence>
<name>A0A2J0KXL2_9BACT</name>
<keyword evidence="8 14" id="KW-0963">Cytoplasm</keyword>
<dbReference type="InterPro" id="IPR022898">
    <property type="entry name" value="RNase_HII"/>
</dbReference>
<keyword evidence="9 14" id="KW-0540">Nuclease</keyword>
<comment type="function">
    <text evidence="3 14 16">Endonuclease that specifically degrades the RNA of RNA-DNA hybrids.</text>
</comment>
<comment type="cofactor">
    <cofactor evidence="2">
        <name>Mg(2+)</name>
        <dbReference type="ChEBI" id="CHEBI:18420"/>
    </cofactor>
</comment>
<evidence type="ECO:0000256" key="10">
    <source>
        <dbReference type="ARBA" id="ARBA00022723"/>
    </source>
</evidence>
<dbReference type="GO" id="GO:0003723">
    <property type="term" value="F:RNA binding"/>
    <property type="evidence" value="ECO:0007669"/>
    <property type="project" value="UniProtKB-UniRule"/>
</dbReference>
<dbReference type="GO" id="GO:0032299">
    <property type="term" value="C:ribonuclease H2 complex"/>
    <property type="evidence" value="ECO:0007669"/>
    <property type="project" value="TreeGrafter"/>
</dbReference>
<sequence length="199" mass="22094">MRYHERKAQQKGFKVIAGVDEAGRGPLAGPVVAGCVILGKKRFSCLIKDSKVLSPRQRLISYLEITETSQFSVGIVDEQTIDRINIYQATILAMEEAIRSIKTQPDFILIDGGVKLNIPHPHVHIKGGDAKSVSIAAASIIAKVTRDNLMLKYDSLYPQYGFARHKGYGTKEHFKALEKYGPSPIHRKTFAPVSNFNQT</sequence>
<keyword evidence="12 14" id="KW-0378">Hydrolase</keyword>
<dbReference type="Pfam" id="PF01351">
    <property type="entry name" value="RNase_HII"/>
    <property type="match status" value="1"/>
</dbReference>
<evidence type="ECO:0000256" key="5">
    <source>
        <dbReference type="ARBA" id="ARBA00007383"/>
    </source>
</evidence>
<dbReference type="PANTHER" id="PTHR10954:SF18">
    <property type="entry name" value="RIBONUCLEASE HII"/>
    <property type="match status" value="1"/>
</dbReference>
<dbReference type="GO" id="GO:0006298">
    <property type="term" value="P:mismatch repair"/>
    <property type="evidence" value="ECO:0007669"/>
    <property type="project" value="TreeGrafter"/>
</dbReference>
<evidence type="ECO:0000256" key="6">
    <source>
        <dbReference type="ARBA" id="ARBA00012180"/>
    </source>
</evidence>
<comment type="similarity">
    <text evidence="5 14 16">Belongs to the RNase HII family.</text>
</comment>
<dbReference type="EC" id="3.1.26.4" evidence="6 14"/>
<evidence type="ECO:0000256" key="12">
    <source>
        <dbReference type="ARBA" id="ARBA00022801"/>
    </source>
</evidence>
<feature type="binding site" evidence="14 15">
    <location>
        <position position="21"/>
    </location>
    <ligand>
        <name>a divalent metal cation</name>
        <dbReference type="ChEBI" id="CHEBI:60240"/>
    </ligand>
</feature>
<evidence type="ECO:0000256" key="14">
    <source>
        <dbReference type="HAMAP-Rule" id="MF_00052"/>
    </source>
</evidence>
<proteinExistence type="inferred from homology"/>
<feature type="binding site" evidence="14 15">
    <location>
        <position position="20"/>
    </location>
    <ligand>
        <name>a divalent metal cation</name>
        <dbReference type="ChEBI" id="CHEBI:60240"/>
    </ligand>
</feature>
<dbReference type="PROSITE" id="PS51975">
    <property type="entry name" value="RNASE_H_2"/>
    <property type="match status" value="1"/>
</dbReference>
<keyword evidence="11 14" id="KW-0255">Endonuclease</keyword>
<evidence type="ECO:0000313" key="19">
    <source>
        <dbReference type="Proteomes" id="UP000230052"/>
    </source>
</evidence>
<dbReference type="GO" id="GO:0005737">
    <property type="term" value="C:cytoplasm"/>
    <property type="evidence" value="ECO:0007669"/>
    <property type="project" value="UniProtKB-SubCell"/>
</dbReference>
<reference evidence="18 19" key="1">
    <citation type="submission" date="2017-09" db="EMBL/GenBank/DDBJ databases">
        <title>Depth-based differentiation of microbial function through sediment-hosted aquifers and enrichment of novel symbionts in the deep terrestrial subsurface.</title>
        <authorList>
            <person name="Probst A.J."/>
            <person name="Ladd B."/>
            <person name="Jarett J.K."/>
            <person name="Geller-Mcgrath D.E."/>
            <person name="Sieber C.M."/>
            <person name="Emerson J.B."/>
            <person name="Anantharaman K."/>
            <person name="Thomas B.C."/>
            <person name="Malmstrom R."/>
            <person name="Stieglmeier M."/>
            <person name="Klingl A."/>
            <person name="Woyke T."/>
            <person name="Ryan C.M."/>
            <person name="Banfield J.F."/>
        </authorList>
    </citation>
    <scope>NUCLEOTIDE SEQUENCE [LARGE SCALE GENOMIC DNA]</scope>
    <source>
        <strain evidence="18">CG07_land_8_20_14_0_80_42_15</strain>
    </source>
</reference>
<evidence type="ECO:0000256" key="15">
    <source>
        <dbReference type="PROSITE-ProRule" id="PRU01319"/>
    </source>
</evidence>
<dbReference type="AlphaFoldDB" id="A0A2J0KXL2"/>
<dbReference type="PANTHER" id="PTHR10954">
    <property type="entry name" value="RIBONUCLEASE H2 SUBUNIT A"/>
    <property type="match status" value="1"/>
</dbReference>
<dbReference type="SUPFAM" id="SSF53098">
    <property type="entry name" value="Ribonuclease H-like"/>
    <property type="match status" value="1"/>
</dbReference>
<evidence type="ECO:0000256" key="1">
    <source>
        <dbReference type="ARBA" id="ARBA00000077"/>
    </source>
</evidence>
<evidence type="ECO:0000256" key="2">
    <source>
        <dbReference type="ARBA" id="ARBA00001946"/>
    </source>
</evidence>
<accession>A0A2J0KXL2</accession>
<comment type="cofactor">
    <cofactor evidence="14 15">
        <name>Mn(2+)</name>
        <dbReference type="ChEBI" id="CHEBI:29035"/>
    </cofactor>
    <cofactor evidence="14 15">
        <name>Mg(2+)</name>
        <dbReference type="ChEBI" id="CHEBI:18420"/>
    </cofactor>
    <text evidence="14 15">Manganese or magnesium. Binds 1 divalent metal ion per monomer in the absence of substrate. May bind a second metal ion after substrate binding.</text>
</comment>
<dbReference type="GO" id="GO:0043137">
    <property type="term" value="P:DNA replication, removal of RNA primer"/>
    <property type="evidence" value="ECO:0007669"/>
    <property type="project" value="TreeGrafter"/>
</dbReference>
<dbReference type="GO" id="GO:0004523">
    <property type="term" value="F:RNA-DNA hybrid ribonuclease activity"/>
    <property type="evidence" value="ECO:0007669"/>
    <property type="project" value="UniProtKB-UniRule"/>
</dbReference>